<evidence type="ECO:0008006" key="8">
    <source>
        <dbReference type="Google" id="ProtNLM"/>
    </source>
</evidence>
<dbReference type="AlphaFoldDB" id="A0A6V6YXJ7"/>
<accession>A0A6V6YXJ7</accession>
<organism evidence="6 7">
    <name type="scientific">Flavobacterium salmonis</name>
    <dbReference type="NCBI Taxonomy" id="2654844"/>
    <lineage>
        <taxon>Bacteria</taxon>
        <taxon>Pseudomonadati</taxon>
        <taxon>Bacteroidota</taxon>
        <taxon>Flavobacteriia</taxon>
        <taxon>Flavobacteriales</taxon>
        <taxon>Flavobacteriaceae</taxon>
        <taxon>Flavobacterium</taxon>
    </lineage>
</organism>
<keyword evidence="2 5" id="KW-0812">Transmembrane</keyword>
<dbReference type="RefSeq" id="WP_180908776.1">
    <property type="nucleotide sequence ID" value="NZ_CAIJDP010000067.1"/>
</dbReference>
<proteinExistence type="predicted"/>
<evidence type="ECO:0000313" key="6">
    <source>
        <dbReference type="EMBL" id="CAD0003984.1"/>
    </source>
</evidence>
<dbReference type="EMBL" id="CAIJDP010000067">
    <property type="protein sequence ID" value="CAD0003984.1"/>
    <property type="molecule type" value="Genomic_DNA"/>
</dbReference>
<evidence type="ECO:0000256" key="4">
    <source>
        <dbReference type="ARBA" id="ARBA00023136"/>
    </source>
</evidence>
<evidence type="ECO:0000313" key="7">
    <source>
        <dbReference type="Proteomes" id="UP000530060"/>
    </source>
</evidence>
<evidence type="ECO:0000256" key="2">
    <source>
        <dbReference type="ARBA" id="ARBA00022692"/>
    </source>
</evidence>
<comment type="subcellular location">
    <subcellularLocation>
        <location evidence="1">Membrane</location>
        <topology evidence="1">Multi-pass membrane protein</topology>
    </subcellularLocation>
</comment>
<evidence type="ECO:0000256" key="5">
    <source>
        <dbReference type="SAM" id="Phobius"/>
    </source>
</evidence>
<dbReference type="InterPro" id="IPR032808">
    <property type="entry name" value="DoxX"/>
</dbReference>
<feature type="transmembrane region" description="Helical" evidence="5">
    <location>
        <begin position="12"/>
        <end position="30"/>
    </location>
</feature>
<dbReference type="Pfam" id="PF13564">
    <property type="entry name" value="DoxX_2"/>
    <property type="match status" value="1"/>
</dbReference>
<protein>
    <recommendedName>
        <fullName evidence="8">DoxX-like family protein</fullName>
    </recommendedName>
</protein>
<name>A0A6V6YXJ7_9FLAO</name>
<evidence type="ECO:0000256" key="3">
    <source>
        <dbReference type="ARBA" id="ARBA00022989"/>
    </source>
</evidence>
<keyword evidence="7" id="KW-1185">Reference proteome</keyword>
<comment type="caution">
    <text evidence="6">The sequence shown here is derived from an EMBL/GenBank/DDBJ whole genome shotgun (WGS) entry which is preliminary data.</text>
</comment>
<gene>
    <name evidence="6" type="ORF">FLAT13_01984</name>
</gene>
<dbReference type="GO" id="GO:0016020">
    <property type="term" value="C:membrane"/>
    <property type="evidence" value="ECO:0007669"/>
    <property type="project" value="UniProtKB-SubCell"/>
</dbReference>
<dbReference type="Proteomes" id="UP000530060">
    <property type="component" value="Unassembled WGS sequence"/>
</dbReference>
<feature type="transmembrane region" description="Helical" evidence="5">
    <location>
        <begin position="50"/>
        <end position="67"/>
    </location>
</feature>
<reference evidence="6 7" key="1">
    <citation type="submission" date="2020-06" db="EMBL/GenBank/DDBJ databases">
        <authorList>
            <person name="Criscuolo A."/>
        </authorList>
    </citation>
    <scope>NUCLEOTIDE SEQUENCE [LARGE SCALE GENOMIC DNA]</scope>
    <source>
        <strain evidence="7">CIP 111411</strain>
    </source>
</reference>
<sequence>MSVKNLKTKKIITIGLTALTTIMVVLSGLMKAIHLPWSVEGLAKTNLPNSATALGLMEISFIILFVFPKTMRIGFLLISCYYAGAMGTELSHDGSIFNPAVPLILVWMSAFLRERSVFFGTAESTAN</sequence>
<keyword evidence="3 5" id="KW-1133">Transmembrane helix</keyword>
<keyword evidence="4 5" id="KW-0472">Membrane</keyword>
<evidence type="ECO:0000256" key="1">
    <source>
        <dbReference type="ARBA" id="ARBA00004141"/>
    </source>
</evidence>